<dbReference type="SUPFAM" id="SSF53474">
    <property type="entry name" value="alpha/beta-Hydrolases"/>
    <property type="match status" value="1"/>
</dbReference>
<reference evidence="2" key="1">
    <citation type="journal article" date="2019" name="Int. J. Syst. Evol. Microbiol.">
        <title>The Global Catalogue of Microorganisms (GCM) 10K type strain sequencing project: providing services to taxonomists for standard genome sequencing and annotation.</title>
        <authorList>
            <consortium name="The Broad Institute Genomics Platform"/>
            <consortium name="The Broad Institute Genome Sequencing Center for Infectious Disease"/>
            <person name="Wu L."/>
            <person name="Ma J."/>
        </authorList>
    </citation>
    <scope>NUCLEOTIDE SEQUENCE [LARGE SCALE GENOMIC DNA]</scope>
    <source>
        <strain evidence="2">KCTC 42282</strain>
    </source>
</reference>
<dbReference type="EMBL" id="JBHRYC010000024">
    <property type="protein sequence ID" value="MFC3636708.1"/>
    <property type="molecule type" value="Genomic_DNA"/>
</dbReference>
<proteinExistence type="predicted"/>
<gene>
    <name evidence="1" type="ORF">ACFONL_04810</name>
</gene>
<keyword evidence="2" id="KW-1185">Reference proteome</keyword>
<name>A0ABV7UDV2_9HYPH</name>
<dbReference type="RefSeq" id="WP_191319992.1">
    <property type="nucleotide sequence ID" value="NZ_BNCG01000012.1"/>
</dbReference>
<protein>
    <submittedName>
        <fullName evidence="1">Esterase/lipase family protein</fullName>
    </submittedName>
</protein>
<evidence type="ECO:0000313" key="1">
    <source>
        <dbReference type="EMBL" id="MFC3636708.1"/>
    </source>
</evidence>
<organism evidence="1 2">
    <name type="scientific">Camelimonas fluminis</name>
    <dbReference type="NCBI Taxonomy" id="1576911"/>
    <lineage>
        <taxon>Bacteria</taxon>
        <taxon>Pseudomonadati</taxon>
        <taxon>Pseudomonadota</taxon>
        <taxon>Alphaproteobacteria</taxon>
        <taxon>Hyphomicrobiales</taxon>
        <taxon>Chelatococcaceae</taxon>
        <taxon>Camelimonas</taxon>
    </lineage>
</organism>
<comment type="caution">
    <text evidence="1">The sequence shown here is derived from an EMBL/GenBank/DDBJ whole genome shotgun (WGS) entry which is preliminary data.</text>
</comment>
<sequence length="270" mass="29980">MSVNTNQINPPSKLLLALEARGIWELQAFFALYPLLRRAPRGDGSPVLVLPGLSASDVSTRPLRTYLKAQGYAAHGWKLGQNRGPRPGVEDAMEARLSELSQRYQRKVSLIGWSLGGIFARELARRLPSAVRQVITLGSPFASEPKASNAWRVYEFLSDRKVEDWPDREGMKLPPPAPSTAIYSRTDGVVAWQGCREQASSTTQNIEVEGSHCGLGHNPAVLYAIADRLAQKEGEWRPFDRSGVRGLVYPDPDRREDNCASFFRSRSFAS</sequence>
<accession>A0ABV7UDV2</accession>
<evidence type="ECO:0000313" key="2">
    <source>
        <dbReference type="Proteomes" id="UP001595704"/>
    </source>
</evidence>
<dbReference type="Gene3D" id="3.40.50.1820">
    <property type="entry name" value="alpha/beta hydrolase"/>
    <property type="match status" value="1"/>
</dbReference>
<dbReference type="InterPro" id="IPR029058">
    <property type="entry name" value="AB_hydrolase_fold"/>
</dbReference>
<dbReference type="Proteomes" id="UP001595704">
    <property type="component" value="Unassembled WGS sequence"/>
</dbReference>